<keyword evidence="2" id="KW-1185">Reference proteome</keyword>
<dbReference type="InterPro" id="IPR001360">
    <property type="entry name" value="Glyco_hydro_1"/>
</dbReference>
<dbReference type="AlphaFoldDB" id="A0A2T0UBP3"/>
<dbReference type="Gene3D" id="3.20.20.80">
    <property type="entry name" value="Glycosidases"/>
    <property type="match status" value="1"/>
</dbReference>
<dbReference type="InterPro" id="IPR017853">
    <property type="entry name" value="GH"/>
</dbReference>
<evidence type="ECO:0000313" key="2">
    <source>
        <dbReference type="Proteomes" id="UP000238034"/>
    </source>
</evidence>
<gene>
    <name evidence="1" type="ORF">B0I27_101302</name>
</gene>
<dbReference type="OrthoDB" id="9803892at2"/>
<dbReference type="Proteomes" id="UP000238034">
    <property type="component" value="Unassembled WGS sequence"/>
</dbReference>
<name>A0A2T0UBP3_9SPHI</name>
<evidence type="ECO:0000313" key="1">
    <source>
        <dbReference type="EMBL" id="PRY55333.1"/>
    </source>
</evidence>
<sequence>MEIWGGIECTINRVGDKYMDQLEYSGHYNRLEDLDLLAGLGIKKLRYPVLWEKHQPESGQEIDWTATSIRLSRLLELDVEPIVGLVHHGSGPAYVSIADESFATGLADYAGKVAKKFPWIKYYTPVNEPLTTARFCGLYGIWHPHGSSAETFLRILINECKATVLAMQTIKEVNPEAMLVQTEDMGRTHSTRALRYQADFENHRRWLSLDLLCGKVDENHALYKHLTDNGITSEDLSFFLNNPCPPDIVGINHYLTSERYIDEKLAIYPEHTHGGNGKHRYADVELVRVGCKKAYGPYRILKEVWNRYRLPIAVTEVHLHCTREEQMRWFSRVLEDARRLEKEQADIRAVTAWALLGSFGWNCLLRQECGDYEAGVFDVSSGTPRPTAMSTLIREAAAGILPKHPLLKQKGWWERDVRVLYHKTIPLRSTKPVSAGPALLIVAKSGVMGSTFVRLCELRNIPYMLISRTQLRLSAEINPKDLCPREIWAVVDVADSHPQYRKNAGAGPDLNTARKSGALAAFTKAHNIRMVTFSLDLLTEHYVMLQNQDALMIRTGVFLSSEWHQSPKLSSKRVQWVSFTSTDVRELVNSTLDLLLDDERGIWHLVNPKQQELPASIERDTNVRVYL</sequence>
<dbReference type="RefSeq" id="WP_106290666.1">
    <property type="nucleotide sequence ID" value="NZ_PVTH01000001.1"/>
</dbReference>
<protein>
    <submittedName>
        <fullName evidence="1">dTDP-4-dehydrorhamnose reductase</fullName>
    </submittedName>
</protein>
<dbReference type="GO" id="GO:0004553">
    <property type="term" value="F:hydrolase activity, hydrolyzing O-glycosyl compounds"/>
    <property type="evidence" value="ECO:0007669"/>
    <property type="project" value="InterPro"/>
</dbReference>
<accession>A0A2T0UBP3</accession>
<reference evidence="1 2" key="1">
    <citation type="submission" date="2018-03" db="EMBL/GenBank/DDBJ databases">
        <title>Genomic Encyclopedia of Type Strains, Phase III (KMG-III): the genomes of soil and plant-associated and newly described type strains.</title>
        <authorList>
            <person name="Whitman W."/>
        </authorList>
    </citation>
    <scope>NUCLEOTIDE SEQUENCE [LARGE SCALE GENOMIC DNA]</scope>
    <source>
        <strain evidence="1 2">CGMCC 1.9313</strain>
    </source>
</reference>
<dbReference type="GO" id="GO:0005975">
    <property type="term" value="P:carbohydrate metabolic process"/>
    <property type="evidence" value="ECO:0007669"/>
    <property type="project" value="InterPro"/>
</dbReference>
<organism evidence="1 2">
    <name type="scientific">Arcticibacter pallidicorallinus</name>
    <dbReference type="NCBI Taxonomy" id="1259464"/>
    <lineage>
        <taxon>Bacteria</taxon>
        <taxon>Pseudomonadati</taxon>
        <taxon>Bacteroidota</taxon>
        <taxon>Sphingobacteriia</taxon>
        <taxon>Sphingobacteriales</taxon>
        <taxon>Sphingobacteriaceae</taxon>
        <taxon>Arcticibacter</taxon>
    </lineage>
</organism>
<dbReference type="SUPFAM" id="SSF51445">
    <property type="entry name" value="(Trans)glycosidases"/>
    <property type="match status" value="1"/>
</dbReference>
<dbReference type="Pfam" id="PF00232">
    <property type="entry name" value="Glyco_hydro_1"/>
    <property type="match status" value="1"/>
</dbReference>
<proteinExistence type="predicted"/>
<dbReference type="EMBL" id="PVTH01000001">
    <property type="protein sequence ID" value="PRY55333.1"/>
    <property type="molecule type" value="Genomic_DNA"/>
</dbReference>
<comment type="caution">
    <text evidence="1">The sequence shown here is derived from an EMBL/GenBank/DDBJ whole genome shotgun (WGS) entry which is preliminary data.</text>
</comment>